<dbReference type="InterPro" id="IPR017896">
    <property type="entry name" value="4Fe4S_Fe-S-bd"/>
</dbReference>
<dbReference type="SUPFAM" id="SSF54862">
    <property type="entry name" value="4Fe-4S ferredoxins"/>
    <property type="match status" value="1"/>
</dbReference>
<evidence type="ECO:0000256" key="1">
    <source>
        <dbReference type="ARBA" id="ARBA00007118"/>
    </source>
</evidence>
<evidence type="ECO:0000259" key="6">
    <source>
        <dbReference type="PROSITE" id="PS51379"/>
    </source>
</evidence>
<sequence length="262" mass="29112">MIIINEELCIGCGLCKKDCVVRSIDLVDGKAKMIKEACLVCGHCAAICPVGAISIPSLDEKEILDTKAIKKITSDDLLKLIQSRRSIRYYKEQKVEKEKIEKIIEAGRFTPTGCNIQATRYVIITNQMDKLRDLVVEGLAAGGHKYNSEALIQTAEKYKNETQYSTLTFNAPHAVIIICGSSICNPINGTLAAESMELMIHSLDLGACYSGYSERGLNENENARSFLQMKDDEQVAACIYFGYPSVKYPRTVARKKAIIDWL</sequence>
<dbReference type="STRING" id="84035.SAMN05660742_104187"/>
<proteinExistence type="inferred from homology"/>
<evidence type="ECO:0000256" key="3">
    <source>
        <dbReference type="ARBA" id="ARBA00023002"/>
    </source>
</evidence>
<name>A0A1H6X4K6_9FIRM</name>
<keyword evidence="2" id="KW-0479">Metal-binding</keyword>
<dbReference type="SUPFAM" id="SSF55469">
    <property type="entry name" value="FMN-dependent nitroreductase-like"/>
    <property type="match status" value="1"/>
</dbReference>
<comment type="similarity">
    <text evidence="1">Belongs to the nitroreductase family.</text>
</comment>
<keyword evidence="4" id="KW-0408">Iron</keyword>
<keyword evidence="5" id="KW-0411">Iron-sulfur</keyword>
<dbReference type="PROSITE" id="PS00198">
    <property type="entry name" value="4FE4S_FER_1"/>
    <property type="match status" value="1"/>
</dbReference>
<evidence type="ECO:0000256" key="5">
    <source>
        <dbReference type="ARBA" id="ARBA00023014"/>
    </source>
</evidence>
<dbReference type="PROSITE" id="PS51379">
    <property type="entry name" value="4FE4S_FER_2"/>
    <property type="match status" value="2"/>
</dbReference>
<dbReference type="Pfam" id="PF00881">
    <property type="entry name" value="Nitroreductase"/>
    <property type="match status" value="1"/>
</dbReference>
<dbReference type="Pfam" id="PF13237">
    <property type="entry name" value="Fer4_10"/>
    <property type="match status" value="1"/>
</dbReference>
<feature type="domain" description="4Fe-4S ferredoxin-type" evidence="6">
    <location>
        <begin position="30"/>
        <end position="58"/>
    </location>
</feature>
<reference evidence="7 8" key="1">
    <citation type="submission" date="2016-10" db="EMBL/GenBank/DDBJ databases">
        <authorList>
            <person name="de Groot N.N."/>
        </authorList>
    </citation>
    <scope>NUCLEOTIDE SEQUENCE [LARGE SCALE GENOMIC DNA]</scope>
    <source>
        <strain evidence="7 8">DSM 2179</strain>
    </source>
</reference>
<dbReference type="GO" id="GO:0016491">
    <property type="term" value="F:oxidoreductase activity"/>
    <property type="evidence" value="ECO:0007669"/>
    <property type="project" value="UniProtKB-KW"/>
</dbReference>
<dbReference type="Gene3D" id="3.30.70.20">
    <property type="match status" value="1"/>
</dbReference>
<dbReference type="InterPro" id="IPR029479">
    <property type="entry name" value="Nitroreductase"/>
</dbReference>
<dbReference type="GO" id="GO:0051536">
    <property type="term" value="F:iron-sulfur cluster binding"/>
    <property type="evidence" value="ECO:0007669"/>
    <property type="project" value="UniProtKB-KW"/>
</dbReference>
<gene>
    <name evidence="7" type="ORF">SAMN05660742_104187</name>
</gene>
<keyword evidence="8" id="KW-1185">Reference proteome</keyword>
<dbReference type="EMBL" id="FNZK01000004">
    <property type="protein sequence ID" value="SEJ21507.1"/>
    <property type="molecule type" value="Genomic_DNA"/>
</dbReference>
<evidence type="ECO:0000313" key="7">
    <source>
        <dbReference type="EMBL" id="SEJ21507.1"/>
    </source>
</evidence>
<keyword evidence="3" id="KW-0560">Oxidoreductase</keyword>
<evidence type="ECO:0000256" key="4">
    <source>
        <dbReference type="ARBA" id="ARBA00023004"/>
    </source>
</evidence>
<protein>
    <submittedName>
        <fullName evidence="7">Nitroreductase</fullName>
    </submittedName>
</protein>
<dbReference type="InterPro" id="IPR017900">
    <property type="entry name" value="4Fe4S_Fe_S_CS"/>
</dbReference>
<dbReference type="Proteomes" id="UP000199662">
    <property type="component" value="Unassembled WGS sequence"/>
</dbReference>
<evidence type="ECO:0000256" key="2">
    <source>
        <dbReference type="ARBA" id="ARBA00022723"/>
    </source>
</evidence>
<dbReference type="PANTHER" id="PTHR43673">
    <property type="entry name" value="NAD(P)H NITROREDUCTASE YDGI-RELATED"/>
    <property type="match status" value="1"/>
</dbReference>
<dbReference type="Gene3D" id="3.40.109.10">
    <property type="entry name" value="NADH Oxidase"/>
    <property type="match status" value="1"/>
</dbReference>
<dbReference type="GO" id="GO:0046872">
    <property type="term" value="F:metal ion binding"/>
    <property type="evidence" value="ECO:0007669"/>
    <property type="project" value="UniProtKB-KW"/>
</dbReference>
<evidence type="ECO:0000313" key="8">
    <source>
        <dbReference type="Proteomes" id="UP000199662"/>
    </source>
</evidence>
<organism evidence="7 8">
    <name type="scientific">Propionispira arboris</name>
    <dbReference type="NCBI Taxonomy" id="84035"/>
    <lineage>
        <taxon>Bacteria</taxon>
        <taxon>Bacillati</taxon>
        <taxon>Bacillota</taxon>
        <taxon>Negativicutes</taxon>
        <taxon>Selenomonadales</taxon>
        <taxon>Selenomonadaceae</taxon>
        <taxon>Propionispira</taxon>
    </lineage>
</organism>
<accession>A0A1H6X4K6</accession>
<feature type="domain" description="4Fe-4S ferredoxin-type" evidence="6">
    <location>
        <begin position="1"/>
        <end position="29"/>
    </location>
</feature>
<dbReference type="PANTHER" id="PTHR43673:SF10">
    <property type="entry name" value="NADH DEHYDROGENASE_NAD(P)H NITROREDUCTASE XCC3605-RELATED"/>
    <property type="match status" value="1"/>
</dbReference>
<dbReference type="RefSeq" id="WP_091830035.1">
    <property type="nucleotide sequence ID" value="NZ_FNZK01000004.1"/>
</dbReference>
<dbReference type="InterPro" id="IPR000415">
    <property type="entry name" value="Nitroreductase-like"/>
</dbReference>
<dbReference type="AlphaFoldDB" id="A0A1H6X4K6"/>